<organism evidence="2 3">
    <name type="scientific">Talaromyces rugulosus</name>
    <name type="common">Penicillium rugulosum</name>
    <dbReference type="NCBI Taxonomy" id="121627"/>
    <lineage>
        <taxon>Eukaryota</taxon>
        <taxon>Fungi</taxon>
        <taxon>Dikarya</taxon>
        <taxon>Ascomycota</taxon>
        <taxon>Pezizomycotina</taxon>
        <taxon>Eurotiomycetes</taxon>
        <taxon>Eurotiomycetidae</taxon>
        <taxon>Eurotiales</taxon>
        <taxon>Trichocomaceae</taxon>
        <taxon>Talaromyces</taxon>
        <taxon>Talaromyces sect. Islandici</taxon>
    </lineage>
</organism>
<dbReference type="AlphaFoldDB" id="A0A7H8QUH1"/>
<evidence type="ECO:0000313" key="2">
    <source>
        <dbReference type="EMBL" id="QKX57446.1"/>
    </source>
</evidence>
<name>A0A7H8QUH1_TALRU</name>
<dbReference type="Proteomes" id="UP000509510">
    <property type="component" value="Chromosome II"/>
</dbReference>
<feature type="signal peptide" evidence="1">
    <location>
        <begin position="1"/>
        <end position="23"/>
    </location>
</feature>
<dbReference type="RefSeq" id="XP_035343624.1">
    <property type="nucleotide sequence ID" value="XM_035487731.1"/>
</dbReference>
<dbReference type="KEGG" id="trg:TRUGW13939_04559"/>
<reference evidence="3" key="1">
    <citation type="submission" date="2020-06" db="EMBL/GenBank/DDBJ databases">
        <title>A chromosome-scale genome assembly of Talaromyces rugulosus W13939.</title>
        <authorList>
            <person name="Wang B."/>
            <person name="Guo L."/>
            <person name="Ye K."/>
            <person name="Wang L."/>
        </authorList>
    </citation>
    <scope>NUCLEOTIDE SEQUENCE [LARGE SCALE GENOMIC DNA]</scope>
    <source>
        <strain evidence="3">W13939</strain>
    </source>
</reference>
<keyword evidence="1" id="KW-0732">Signal</keyword>
<gene>
    <name evidence="2" type="ORF">TRUGW13939_04559</name>
</gene>
<protein>
    <recommendedName>
        <fullName evidence="4">ASST-domain-containing protein</fullName>
    </recommendedName>
</protein>
<dbReference type="PANTHER" id="PTHR35340">
    <property type="entry name" value="PQQ ENZYME REPEAT PROTEIN-RELATED"/>
    <property type="match status" value="1"/>
</dbReference>
<dbReference type="EMBL" id="CP055899">
    <property type="protein sequence ID" value="QKX57446.1"/>
    <property type="molecule type" value="Genomic_DNA"/>
</dbReference>
<dbReference type="PANTHER" id="PTHR35340:SF6">
    <property type="entry name" value="ASST-DOMAIN-CONTAINING PROTEIN"/>
    <property type="match status" value="1"/>
</dbReference>
<dbReference type="GeneID" id="55992060"/>
<accession>A0A7H8QUH1</accession>
<evidence type="ECO:0008006" key="4">
    <source>
        <dbReference type="Google" id="ProtNLM"/>
    </source>
</evidence>
<evidence type="ECO:0000256" key="1">
    <source>
        <dbReference type="SAM" id="SignalP"/>
    </source>
</evidence>
<dbReference type="OrthoDB" id="5377172at2759"/>
<dbReference type="InterPro" id="IPR053143">
    <property type="entry name" value="Arylsulfate_ST"/>
</dbReference>
<feature type="non-terminal residue" evidence="2">
    <location>
        <position position="1"/>
    </location>
</feature>
<keyword evidence="3" id="KW-1185">Reference proteome</keyword>
<dbReference type="Pfam" id="PF14269">
    <property type="entry name" value="Arylsulfotran_2"/>
    <property type="match status" value="1"/>
</dbReference>
<feature type="chain" id="PRO_5028914179" description="ASST-domain-containing protein" evidence="1">
    <location>
        <begin position="24"/>
        <end position="537"/>
    </location>
</feature>
<sequence>TARMTVFSRLAVLGALAAPLSQAASALCAADSSQVVQNTTEYWPYQVYETSDINAPYMNITTTGEPLADGLIFFGQNVRPGTHTVKQQRPFIMTDTNDLVWSGPMKQGITTTDFKVATMNGSSVLVYWSSIGKQPIEGVGYGQVNILDDTYQQIATVCPQLNLTLTPGATSKCDADLHEHYITPSNTMLVTAYNVTQADLTPLGGKSDDWVLDALAVEVDIATGEILFTWSSLEHIPVNDTQMPYPAKGTTRDSPLDLYHMNSIQSVDENYLINCRHTISTYMVNKDGDILWTIQGHTGGDFGALPEGGTFSWQHHTRFVQESDTTALFSLFGNDNNNIGLNVTAKGVTLRLTLPPDSSNPPELITNLWDTNDEVYSWAEGSLSQLDNGNYFMGYGIRPVMKEYGPHPTTKGDVRWSAHFADLNSGHSYRAFKQVWHATPASEPALVVSKSDVPESLSNCTDSSSSSAIGYVSWNGATDVTSYVVYGGSSSDSLEEIGTISKHGFETVFALPGNVSAVQVGAVEGSKVVRRSQVVTI</sequence>
<dbReference type="InterPro" id="IPR039535">
    <property type="entry name" value="ASST-like"/>
</dbReference>
<proteinExistence type="predicted"/>
<evidence type="ECO:0000313" key="3">
    <source>
        <dbReference type="Proteomes" id="UP000509510"/>
    </source>
</evidence>